<keyword evidence="2" id="KW-0012">Acyltransferase</keyword>
<name>A0ABX0KMR1_9NEIS</name>
<keyword evidence="1" id="KW-0808">Transferase</keyword>
<feature type="domain" description="N-acetyltransferase" evidence="3">
    <location>
        <begin position="4"/>
        <end position="147"/>
    </location>
</feature>
<evidence type="ECO:0000313" key="4">
    <source>
        <dbReference type="EMBL" id="NHQ85676.1"/>
    </source>
</evidence>
<dbReference type="InterPro" id="IPR050832">
    <property type="entry name" value="Bact_Acetyltransf"/>
</dbReference>
<dbReference type="EMBL" id="JAAOLX010000002">
    <property type="protein sequence ID" value="NHQ85676.1"/>
    <property type="molecule type" value="Genomic_DNA"/>
</dbReference>
<organism evidence="4 5">
    <name type="scientific">Iodobacter violaceini</name>
    <dbReference type="NCBI Taxonomy" id="3044271"/>
    <lineage>
        <taxon>Bacteria</taxon>
        <taxon>Pseudomonadati</taxon>
        <taxon>Pseudomonadota</taxon>
        <taxon>Betaproteobacteria</taxon>
        <taxon>Neisseriales</taxon>
        <taxon>Chitinibacteraceae</taxon>
        <taxon>Iodobacter</taxon>
    </lineage>
</organism>
<accession>A0ABX0KMR1</accession>
<dbReference type="Proteomes" id="UP000712570">
    <property type="component" value="Unassembled WGS sequence"/>
</dbReference>
<dbReference type="InterPro" id="IPR000182">
    <property type="entry name" value="GNAT_dom"/>
</dbReference>
<reference evidence="4 5" key="1">
    <citation type="submission" date="2020-03" db="EMBL/GenBank/DDBJ databases">
        <title>Draft genome sequence of environmentally isolated violet-colored cultures.</title>
        <authorList>
            <person name="Wilson H.S."/>
        </authorList>
    </citation>
    <scope>NUCLEOTIDE SEQUENCE [LARGE SCALE GENOMIC DNA]</scope>
    <source>
        <strain evidence="4 5">HSC-16F04</strain>
    </source>
</reference>
<dbReference type="InterPro" id="IPR016181">
    <property type="entry name" value="Acyl_CoA_acyltransferase"/>
</dbReference>
<dbReference type="PANTHER" id="PTHR43877">
    <property type="entry name" value="AMINOALKYLPHOSPHONATE N-ACETYLTRANSFERASE-RELATED-RELATED"/>
    <property type="match status" value="1"/>
</dbReference>
<comment type="caution">
    <text evidence="4">The sequence shown here is derived from an EMBL/GenBank/DDBJ whole genome shotgun (WGS) entry which is preliminary data.</text>
</comment>
<dbReference type="Pfam" id="PF00583">
    <property type="entry name" value="Acetyltransf_1"/>
    <property type="match status" value="1"/>
</dbReference>
<dbReference type="PROSITE" id="PS51186">
    <property type="entry name" value="GNAT"/>
    <property type="match status" value="1"/>
</dbReference>
<evidence type="ECO:0000256" key="2">
    <source>
        <dbReference type="ARBA" id="ARBA00023315"/>
    </source>
</evidence>
<proteinExistence type="predicted"/>
<sequence>MPQINIRPMITHDAAAVSALLPALDYTGSPGDVERRFAALSAQPDHVVLLAFYNEQLAGLCHIQGVRLIASDGYAEISALVVHTALQRSGIGKALVTHANSWAQSKGYERVRLRSGLHRENAHLFYEAIGFSKKRASYAFEIQLSDSNHPL</sequence>
<evidence type="ECO:0000259" key="3">
    <source>
        <dbReference type="PROSITE" id="PS51186"/>
    </source>
</evidence>
<evidence type="ECO:0000313" key="5">
    <source>
        <dbReference type="Proteomes" id="UP000712570"/>
    </source>
</evidence>
<protein>
    <submittedName>
        <fullName evidence="4">GNAT family N-acetyltransferase</fullName>
    </submittedName>
</protein>
<keyword evidence="5" id="KW-1185">Reference proteome</keyword>
<evidence type="ECO:0000256" key="1">
    <source>
        <dbReference type="ARBA" id="ARBA00022679"/>
    </source>
</evidence>
<gene>
    <name evidence="4" type="ORF">HA050_06025</name>
</gene>
<dbReference type="CDD" id="cd04301">
    <property type="entry name" value="NAT_SF"/>
    <property type="match status" value="1"/>
</dbReference>
<dbReference type="RefSeq" id="WP_166823356.1">
    <property type="nucleotide sequence ID" value="NZ_JAAOLX010000002.1"/>
</dbReference>
<dbReference type="Gene3D" id="3.40.630.30">
    <property type="match status" value="1"/>
</dbReference>
<dbReference type="SUPFAM" id="SSF55729">
    <property type="entry name" value="Acyl-CoA N-acyltransferases (Nat)"/>
    <property type="match status" value="1"/>
</dbReference>